<accession>A0ABU5EFA5</accession>
<evidence type="ECO:0008006" key="4">
    <source>
        <dbReference type="Google" id="ProtNLM"/>
    </source>
</evidence>
<proteinExistence type="predicted"/>
<keyword evidence="3" id="KW-1185">Reference proteome</keyword>
<keyword evidence="1" id="KW-0732">Signal</keyword>
<name>A0ABU5EFA5_9PROT</name>
<feature type="signal peptide" evidence="1">
    <location>
        <begin position="1"/>
        <end position="27"/>
    </location>
</feature>
<evidence type="ECO:0000256" key="1">
    <source>
        <dbReference type="SAM" id="SignalP"/>
    </source>
</evidence>
<evidence type="ECO:0000313" key="3">
    <source>
        <dbReference type="Proteomes" id="UP001279642"/>
    </source>
</evidence>
<reference evidence="2 3" key="1">
    <citation type="journal article" date="2016" name="Antonie Van Leeuwenhoek">
        <title>Dongia soli sp. nov., isolated from soil from Dokdo, Korea.</title>
        <authorList>
            <person name="Kim D.U."/>
            <person name="Lee H."/>
            <person name="Kim H."/>
            <person name="Kim S.G."/>
            <person name="Ka J.O."/>
        </authorList>
    </citation>
    <scope>NUCLEOTIDE SEQUENCE [LARGE SCALE GENOMIC DNA]</scope>
    <source>
        <strain evidence="2 3">D78</strain>
    </source>
</reference>
<gene>
    <name evidence="2" type="ORF">SMD27_19740</name>
</gene>
<comment type="caution">
    <text evidence="2">The sequence shown here is derived from an EMBL/GenBank/DDBJ whole genome shotgun (WGS) entry which is preliminary data.</text>
</comment>
<organism evidence="2 3">
    <name type="scientific">Dongia soli</name>
    <dbReference type="NCBI Taxonomy" id="600628"/>
    <lineage>
        <taxon>Bacteria</taxon>
        <taxon>Pseudomonadati</taxon>
        <taxon>Pseudomonadota</taxon>
        <taxon>Alphaproteobacteria</taxon>
        <taxon>Rhodospirillales</taxon>
        <taxon>Dongiaceae</taxon>
        <taxon>Dongia</taxon>
    </lineage>
</organism>
<dbReference type="EMBL" id="JAXCLW010000007">
    <property type="protein sequence ID" value="MDY0885085.1"/>
    <property type="molecule type" value="Genomic_DNA"/>
</dbReference>
<dbReference type="RefSeq" id="WP_320510156.1">
    <property type="nucleotide sequence ID" value="NZ_JAXCLW010000007.1"/>
</dbReference>
<evidence type="ECO:0000313" key="2">
    <source>
        <dbReference type="EMBL" id="MDY0885085.1"/>
    </source>
</evidence>
<protein>
    <recommendedName>
        <fullName evidence="4">UrcA family protein</fullName>
    </recommendedName>
</protein>
<dbReference type="Proteomes" id="UP001279642">
    <property type="component" value="Unassembled WGS sequence"/>
</dbReference>
<feature type="chain" id="PRO_5046393744" description="UrcA family protein" evidence="1">
    <location>
        <begin position="28"/>
        <end position="97"/>
    </location>
</feature>
<sequence length="97" mass="10122">MSFLRLATLVVSGFLFLAPAFTGSAEAGAYDTSATPSLQETCHDLHVAFMAVASANQSAPRIGLARRLDALATAGCETNPRASIAKLQHALHIVTPL</sequence>